<sequence length="341" mass="40811">MCKIENCNNKGKNVYGEYCSKHKREYLTSNDLILREKFTGKSSDYLKKDIIKTLKGNIHRREWSSVKKETLFNDLINEFEILDRYQKDIGGIIRIQRYIKNKPKLIDKLRGEGFFNKKLCNNDTDFFTYDTIDEVENRYFFSYKDNNQFIWFFDIRSFNKLIELKQNNPYTREELTNESIDRSKQLSLLINLTEKDEILNITMINKTKSQIIKQKVIDLFSQIEQFGYEGNIDWFLSLNVRKLKQLYRSLEDIWNYRLQLDQDTKSRISPPNGLVFNIPVNDIQRINNRENIQEIIINEAMKFNNAISLEDKKLGYMYFLIGLGTISLQCYNAHPWMMYLN</sequence>
<name>A0A6C0F5U9_9ZZZZ</name>
<dbReference type="AlphaFoldDB" id="A0A6C0F5U9"/>
<reference evidence="1" key="1">
    <citation type="journal article" date="2020" name="Nature">
        <title>Giant virus diversity and host interactions through global metagenomics.</title>
        <authorList>
            <person name="Schulz F."/>
            <person name="Roux S."/>
            <person name="Paez-Espino D."/>
            <person name="Jungbluth S."/>
            <person name="Walsh D.A."/>
            <person name="Denef V.J."/>
            <person name="McMahon K.D."/>
            <person name="Konstantinidis K.T."/>
            <person name="Eloe-Fadrosh E.A."/>
            <person name="Kyrpides N.C."/>
            <person name="Woyke T."/>
        </authorList>
    </citation>
    <scope>NUCLEOTIDE SEQUENCE</scope>
    <source>
        <strain evidence="1">GVMAG-S-ERX555931-87</strain>
    </source>
</reference>
<dbReference type="EMBL" id="MN738744">
    <property type="protein sequence ID" value="QHT36534.1"/>
    <property type="molecule type" value="Genomic_DNA"/>
</dbReference>
<proteinExistence type="predicted"/>
<protein>
    <submittedName>
        <fullName evidence="1">Uncharacterized protein</fullName>
    </submittedName>
</protein>
<evidence type="ECO:0000313" key="1">
    <source>
        <dbReference type="EMBL" id="QHT36534.1"/>
    </source>
</evidence>
<accession>A0A6C0F5U9</accession>
<organism evidence="1">
    <name type="scientific">viral metagenome</name>
    <dbReference type="NCBI Taxonomy" id="1070528"/>
    <lineage>
        <taxon>unclassified sequences</taxon>
        <taxon>metagenomes</taxon>
        <taxon>organismal metagenomes</taxon>
    </lineage>
</organism>